<gene>
    <name evidence="3" type="primary">il11a</name>
    <name evidence="2" type="ORF">Z043_105548</name>
</gene>
<reference evidence="3" key="3">
    <citation type="submission" date="2025-05" db="UniProtKB">
        <authorList>
            <consortium name="Ensembl"/>
        </authorList>
    </citation>
    <scope>IDENTIFICATION</scope>
</reference>
<dbReference type="InterPro" id="IPR022356">
    <property type="entry name" value="IL-11_fish"/>
</dbReference>
<dbReference type="Proteomes" id="UP000694397">
    <property type="component" value="Chromosome 18"/>
</dbReference>
<dbReference type="PRINTS" id="PR01927">
    <property type="entry name" value="INTRLEUKIN11"/>
</dbReference>
<dbReference type="PANTHER" id="PTHR16922:SF0">
    <property type="entry name" value="INTERLEUKIN-11"/>
    <property type="match status" value="1"/>
</dbReference>
<dbReference type="GeneTree" id="ENSGT00390000007165"/>
<dbReference type="Proteomes" id="UP000034805">
    <property type="component" value="Unassembled WGS sequence"/>
</dbReference>
<dbReference type="EMBL" id="JARO02001517">
    <property type="protein sequence ID" value="KPP75226.1"/>
    <property type="molecule type" value="Genomic_DNA"/>
</dbReference>
<dbReference type="STRING" id="113540.ENSSFOP00015073823"/>
<dbReference type="InterPro" id="IPR009079">
    <property type="entry name" value="4_helix_cytokine-like_core"/>
</dbReference>
<evidence type="ECO:0000313" key="4">
    <source>
        <dbReference type="Proteomes" id="UP000034805"/>
    </source>
</evidence>
<evidence type="ECO:0000313" key="2">
    <source>
        <dbReference type="EMBL" id="KPP75226.1"/>
    </source>
</evidence>
<organism evidence="2 4">
    <name type="scientific">Scleropages formosus</name>
    <name type="common">Asian bonytongue</name>
    <name type="synonym">Osteoglossum formosum</name>
    <dbReference type="NCBI Taxonomy" id="113540"/>
    <lineage>
        <taxon>Eukaryota</taxon>
        <taxon>Metazoa</taxon>
        <taxon>Chordata</taxon>
        <taxon>Craniata</taxon>
        <taxon>Vertebrata</taxon>
        <taxon>Euteleostomi</taxon>
        <taxon>Actinopterygii</taxon>
        <taxon>Neopterygii</taxon>
        <taxon>Teleostei</taxon>
        <taxon>Osteoglossocephala</taxon>
        <taxon>Osteoglossomorpha</taxon>
        <taxon>Osteoglossiformes</taxon>
        <taxon>Osteoglossidae</taxon>
        <taxon>Scleropages</taxon>
    </lineage>
</organism>
<feature type="signal peptide" evidence="1">
    <location>
        <begin position="1"/>
        <end position="26"/>
    </location>
</feature>
<dbReference type="AlphaFoldDB" id="A0A0P7XG98"/>
<dbReference type="SUPFAM" id="SSF47266">
    <property type="entry name" value="4-helical cytokines"/>
    <property type="match status" value="1"/>
</dbReference>
<proteinExistence type="predicted"/>
<dbReference type="Pfam" id="PF07400">
    <property type="entry name" value="IL11"/>
    <property type="match status" value="1"/>
</dbReference>
<accession>A0A0P7XG98</accession>
<dbReference type="PRINTS" id="PR01944">
    <property type="entry name" value="INTLKN11FISH"/>
</dbReference>
<dbReference type="GO" id="GO:0008083">
    <property type="term" value="F:growth factor activity"/>
    <property type="evidence" value="ECO:0007669"/>
    <property type="project" value="TreeGrafter"/>
</dbReference>
<reference evidence="2 4" key="1">
    <citation type="submission" date="2015-08" db="EMBL/GenBank/DDBJ databases">
        <title>The genome of the Asian arowana (Scleropages formosus).</title>
        <authorList>
            <person name="Tan M.H."/>
            <person name="Gan H.M."/>
            <person name="Croft L.J."/>
            <person name="Austin C.M."/>
        </authorList>
    </citation>
    <scope>NUCLEOTIDE SEQUENCE [LARGE SCALE GENOMIC DNA]</scope>
    <source>
        <strain evidence="2">Aro1</strain>
    </source>
</reference>
<evidence type="ECO:0000313" key="5">
    <source>
        <dbReference type="Proteomes" id="UP000694397"/>
    </source>
</evidence>
<dbReference type="OrthoDB" id="9445483at2759"/>
<sequence length="193" mass="22240">MKLWTAEPFNLAGLLLLASMLSVTSAVPAHHRQIAEAEITNQTRHLLKLTQELLKDHVIGTDIEHRFKTLPAMANRVADLSTLEVKSTLAQLHSDIQLFDLHFEWLNKALKNRKHASFPKLGELIQHLKLLKFSLQRQMTKLQVLRPPTPSPSLPSTDVNEWEVVQSSLELFQKFRLFCDWALRVFLSLKLRH</sequence>
<reference evidence="3 5" key="2">
    <citation type="submission" date="2019-04" db="EMBL/GenBank/DDBJ databases">
        <authorList>
            <consortium name="Wellcome Sanger Institute Data Sharing"/>
        </authorList>
    </citation>
    <scope>NUCLEOTIDE SEQUENCE [LARGE SCALE GENOMIC DNA]</scope>
</reference>
<dbReference type="InterPro" id="IPR020438">
    <property type="entry name" value="IL-11"/>
</dbReference>
<evidence type="ECO:0000313" key="3">
    <source>
        <dbReference type="Ensembl" id="ENSSFOP00015073823.1"/>
    </source>
</evidence>
<evidence type="ECO:0000256" key="1">
    <source>
        <dbReference type="SAM" id="SignalP"/>
    </source>
</evidence>
<keyword evidence="5" id="KW-1185">Reference proteome</keyword>
<dbReference type="CTD" id="570404"/>
<dbReference type="GO" id="GO:0008284">
    <property type="term" value="P:positive regulation of cell population proliferation"/>
    <property type="evidence" value="ECO:0007669"/>
    <property type="project" value="TreeGrafter"/>
</dbReference>
<dbReference type="Ensembl" id="ENSSFOT00015045265.1">
    <property type="protein sequence ID" value="ENSSFOP00015073823.1"/>
    <property type="gene ID" value="ENSSFOG00015031417.1"/>
</dbReference>
<feature type="chain" id="PRO_5010627639" evidence="1">
    <location>
        <begin position="27"/>
        <end position="193"/>
    </location>
</feature>
<dbReference type="GO" id="GO:0005737">
    <property type="term" value="C:cytoplasm"/>
    <property type="evidence" value="ECO:0007669"/>
    <property type="project" value="TreeGrafter"/>
</dbReference>
<name>A0A0P7XG98_SCLFO</name>
<dbReference type="KEGG" id="sfm:108924770"/>
<dbReference type="GO" id="GO:0043410">
    <property type="term" value="P:positive regulation of MAPK cascade"/>
    <property type="evidence" value="ECO:0007669"/>
    <property type="project" value="TreeGrafter"/>
</dbReference>
<dbReference type="Gene3D" id="1.20.1250.10">
    <property type="match status" value="1"/>
</dbReference>
<dbReference type="GeneID" id="108924770"/>
<dbReference type="PANTHER" id="PTHR16922">
    <property type="entry name" value="INTERLEUKIN 11"/>
    <property type="match status" value="1"/>
</dbReference>
<dbReference type="GO" id="GO:0005125">
    <property type="term" value="F:cytokine activity"/>
    <property type="evidence" value="ECO:0007669"/>
    <property type="project" value="TreeGrafter"/>
</dbReference>
<dbReference type="RefSeq" id="XP_018591840.1">
    <property type="nucleotide sequence ID" value="XM_018736324.1"/>
</dbReference>
<keyword evidence="1" id="KW-0732">Signal</keyword>
<protein>
    <submittedName>
        <fullName evidence="3">Interleukin 11a</fullName>
    </submittedName>
    <submittedName>
        <fullName evidence="2">Interleukin-11-like</fullName>
    </submittedName>
</protein>